<keyword evidence="3" id="KW-0813">Transport</keyword>
<dbReference type="Proteomes" id="UP000663852">
    <property type="component" value="Unassembled WGS sequence"/>
</dbReference>
<keyword evidence="7 9" id="KW-1133">Transmembrane helix</keyword>
<dbReference type="PANTHER" id="PTHR48041:SF116">
    <property type="entry name" value="PROTEIN BROWN"/>
    <property type="match status" value="1"/>
</dbReference>
<dbReference type="PROSITE" id="PS50893">
    <property type="entry name" value="ABC_TRANSPORTER_2"/>
    <property type="match status" value="1"/>
</dbReference>
<keyword evidence="5" id="KW-0547">Nucleotide-binding</keyword>
<feature type="transmembrane region" description="Helical" evidence="9">
    <location>
        <begin position="503"/>
        <end position="525"/>
    </location>
</feature>
<feature type="transmembrane region" description="Helical" evidence="9">
    <location>
        <begin position="618"/>
        <end position="638"/>
    </location>
</feature>
<dbReference type="GO" id="GO:0016324">
    <property type="term" value="C:apical plasma membrane"/>
    <property type="evidence" value="ECO:0007669"/>
    <property type="project" value="UniProtKB-ARBA"/>
</dbReference>
<dbReference type="GO" id="GO:0005524">
    <property type="term" value="F:ATP binding"/>
    <property type="evidence" value="ECO:0007669"/>
    <property type="project" value="UniProtKB-KW"/>
</dbReference>
<dbReference type="Pfam" id="PF19055">
    <property type="entry name" value="ABC2_membrane_7"/>
    <property type="match status" value="1"/>
</dbReference>
<evidence type="ECO:0000259" key="10">
    <source>
        <dbReference type="PROSITE" id="PS50893"/>
    </source>
</evidence>
<dbReference type="GO" id="GO:0140359">
    <property type="term" value="F:ABC-type transporter activity"/>
    <property type="evidence" value="ECO:0007669"/>
    <property type="project" value="InterPro"/>
</dbReference>
<comment type="subcellular location">
    <subcellularLocation>
        <location evidence="1">Membrane</location>
        <topology evidence="1">Multi-pass membrane protein</topology>
    </subcellularLocation>
</comment>
<dbReference type="PANTHER" id="PTHR48041">
    <property type="entry name" value="ABC TRANSPORTER G FAMILY MEMBER 28"/>
    <property type="match status" value="1"/>
</dbReference>
<dbReference type="EMBL" id="CAJNOJ010000184">
    <property type="protein sequence ID" value="CAF1257475.1"/>
    <property type="molecule type" value="Genomic_DNA"/>
</dbReference>
<evidence type="ECO:0000256" key="7">
    <source>
        <dbReference type="ARBA" id="ARBA00022989"/>
    </source>
</evidence>
<evidence type="ECO:0000256" key="3">
    <source>
        <dbReference type="ARBA" id="ARBA00022448"/>
    </source>
</evidence>
<gene>
    <name evidence="11" type="ORF">EDS130_LOCUS28326</name>
</gene>
<comment type="similarity">
    <text evidence="2">Belongs to the ABC transporter superfamily. ABCG family. Eye pigment precursor importer (TC 3.A.1.204) subfamily.</text>
</comment>
<feature type="domain" description="ABC transporter" evidence="10">
    <location>
        <begin position="75"/>
        <end position="312"/>
    </location>
</feature>
<name>A0A815ACC8_ADIRI</name>
<dbReference type="Pfam" id="PF01061">
    <property type="entry name" value="ABC2_membrane"/>
    <property type="match status" value="1"/>
</dbReference>
<dbReference type="InterPro" id="IPR027417">
    <property type="entry name" value="P-loop_NTPase"/>
</dbReference>
<feature type="transmembrane region" description="Helical" evidence="9">
    <location>
        <begin position="531"/>
        <end position="562"/>
    </location>
</feature>
<feature type="transmembrane region" description="Helical" evidence="9">
    <location>
        <begin position="467"/>
        <end position="491"/>
    </location>
</feature>
<dbReference type="GO" id="GO:0016887">
    <property type="term" value="F:ATP hydrolysis activity"/>
    <property type="evidence" value="ECO:0007669"/>
    <property type="project" value="InterPro"/>
</dbReference>
<dbReference type="AlphaFoldDB" id="A0A815ACC8"/>
<dbReference type="InterPro" id="IPR013525">
    <property type="entry name" value="ABC2_TM"/>
</dbReference>
<dbReference type="InterPro" id="IPR043926">
    <property type="entry name" value="ABCG_dom"/>
</dbReference>
<accession>A0A815ACC8</accession>
<dbReference type="GO" id="GO:0015562">
    <property type="term" value="F:efflux transmembrane transporter activity"/>
    <property type="evidence" value="ECO:0007669"/>
    <property type="project" value="UniProtKB-ARBA"/>
</dbReference>
<keyword evidence="6" id="KW-0067">ATP-binding</keyword>
<keyword evidence="8 9" id="KW-0472">Membrane</keyword>
<comment type="caution">
    <text evidence="11">The sequence shown here is derived from an EMBL/GenBank/DDBJ whole genome shotgun (WGS) entry which is preliminary data.</text>
</comment>
<dbReference type="OrthoDB" id="66620at2759"/>
<keyword evidence="4 9" id="KW-0812">Transmembrane</keyword>
<dbReference type="InterPro" id="IPR050352">
    <property type="entry name" value="ABCG_transporters"/>
</dbReference>
<evidence type="ECO:0000256" key="4">
    <source>
        <dbReference type="ARBA" id="ARBA00022692"/>
    </source>
</evidence>
<dbReference type="Gene3D" id="3.40.50.300">
    <property type="entry name" value="P-loop containing nucleotide triphosphate hydrolases"/>
    <property type="match status" value="1"/>
</dbReference>
<dbReference type="FunFam" id="3.40.50.300:FF:000622">
    <property type="entry name" value="ATP-binding cassette sub-family G member 2"/>
    <property type="match status" value="1"/>
</dbReference>
<evidence type="ECO:0000256" key="1">
    <source>
        <dbReference type="ARBA" id="ARBA00004141"/>
    </source>
</evidence>
<evidence type="ECO:0000256" key="5">
    <source>
        <dbReference type="ARBA" id="ARBA00022741"/>
    </source>
</evidence>
<reference evidence="11" key="1">
    <citation type="submission" date="2021-02" db="EMBL/GenBank/DDBJ databases">
        <authorList>
            <person name="Nowell W R."/>
        </authorList>
    </citation>
    <scope>NUCLEOTIDE SEQUENCE</scope>
</reference>
<organism evidence="11 12">
    <name type="scientific">Adineta ricciae</name>
    <name type="common">Rotifer</name>
    <dbReference type="NCBI Taxonomy" id="249248"/>
    <lineage>
        <taxon>Eukaryota</taxon>
        <taxon>Metazoa</taxon>
        <taxon>Spiralia</taxon>
        <taxon>Gnathifera</taxon>
        <taxon>Rotifera</taxon>
        <taxon>Eurotatoria</taxon>
        <taxon>Bdelloidea</taxon>
        <taxon>Adinetida</taxon>
        <taxon>Adinetidae</taxon>
        <taxon>Adineta</taxon>
    </lineage>
</organism>
<sequence length="647" mass="73463">MSEVKMNTLIEVNREKEDTVFPLLKTQNFVNHQHNSVNMITNQQEFLPTTITFSNINYTVGNEKLQSKILPPWNANVLSFWKSTLHKQILTDVSGIFTPGMNAILGPTGCGKSTLLDILADRKDRRGLSGTVLLSGQPRPSYFKYAIGYVTQDDTISETLTVRENLLFSANIRLPRSINMYERIERVDQVIRDLDLLSCANTLIGTDFVRGVSGGEKKRTSIGMELVLSPNILFLDEPTTGLDASTAQNIMTYLYSLSKQGRTIIFSIHQPRYSIFKLFDTVLFLSSGYNIYLGSPLEVLPYFASLGFTCEEHNNPADFVLDILIESSTHSANELQAAYLQSNIAERIRNEMQDNRYNGLLKHHTLPKYRTELYYIAERTFCNALRHPGLVISQVISVIIYGLFTGLIFKQLERTIDPGVYNRFGAIFFIVSCQALSAMSALEPLIKERALFIHEHVSGYYRVSSFFLAKLMIDLPLVHLIPCLIYALITYTLTDLHRSTDRFWFFILTNLMAKIFGASMCYFVAASTASFGVALVMVVSSNVTMMLFSGFLIALGSIVPFLRWIQWISVFRYASNALAINEFRNLTLCFSSESDICITKGEEILTRRQIPHETTWDLWQNIVALSGIILAFFLMAYMQLLRMKKFQ</sequence>
<feature type="transmembrane region" description="Helical" evidence="9">
    <location>
        <begin position="421"/>
        <end position="442"/>
    </location>
</feature>
<evidence type="ECO:0000256" key="6">
    <source>
        <dbReference type="ARBA" id="ARBA00022840"/>
    </source>
</evidence>
<dbReference type="GO" id="GO:0008514">
    <property type="term" value="F:organic anion transmembrane transporter activity"/>
    <property type="evidence" value="ECO:0007669"/>
    <property type="project" value="UniProtKB-ARBA"/>
</dbReference>
<proteinExistence type="inferred from homology"/>
<protein>
    <recommendedName>
        <fullName evidence="10">ABC transporter domain-containing protein</fullName>
    </recommendedName>
</protein>
<dbReference type="InterPro" id="IPR003593">
    <property type="entry name" value="AAA+_ATPase"/>
</dbReference>
<dbReference type="SUPFAM" id="SSF52540">
    <property type="entry name" value="P-loop containing nucleoside triphosphate hydrolases"/>
    <property type="match status" value="1"/>
</dbReference>
<dbReference type="SMART" id="SM00382">
    <property type="entry name" value="AAA"/>
    <property type="match status" value="1"/>
</dbReference>
<evidence type="ECO:0000313" key="11">
    <source>
        <dbReference type="EMBL" id="CAF1257475.1"/>
    </source>
</evidence>
<evidence type="ECO:0000313" key="12">
    <source>
        <dbReference type="Proteomes" id="UP000663852"/>
    </source>
</evidence>
<dbReference type="InterPro" id="IPR003439">
    <property type="entry name" value="ABC_transporter-like_ATP-bd"/>
</dbReference>
<feature type="transmembrane region" description="Helical" evidence="9">
    <location>
        <begin position="389"/>
        <end position="409"/>
    </location>
</feature>
<evidence type="ECO:0000256" key="8">
    <source>
        <dbReference type="ARBA" id="ARBA00023136"/>
    </source>
</evidence>
<dbReference type="CDD" id="cd03213">
    <property type="entry name" value="ABCG_EPDR"/>
    <property type="match status" value="1"/>
</dbReference>
<dbReference type="Pfam" id="PF00005">
    <property type="entry name" value="ABC_tran"/>
    <property type="match status" value="1"/>
</dbReference>
<evidence type="ECO:0000256" key="2">
    <source>
        <dbReference type="ARBA" id="ARBA00005814"/>
    </source>
</evidence>
<evidence type="ECO:0000256" key="9">
    <source>
        <dbReference type="SAM" id="Phobius"/>
    </source>
</evidence>